<organism evidence="8 9">
    <name type="scientific">Salix brachista</name>
    <dbReference type="NCBI Taxonomy" id="2182728"/>
    <lineage>
        <taxon>Eukaryota</taxon>
        <taxon>Viridiplantae</taxon>
        <taxon>Streptophyta</taxon>
        <taxon>Embryophyta</taxon>
        <taxon>Tracheophyta</taxon>
        <taxon>Spermatophyta</taxon>
        <taxon>Magnoliopsida</taxon>
        <taxon>eudicotyledons</taxon>
        <taxon>Gunneridae</taxon>
        <taxon>Pentapetalae</taxon>
        <taxon>rosids</taxon>
        <taxon>fabids</taxon>
        <taxon>Malpighiales</taxon>
        <taxon>Salicaceae</taxon>
        <taxon>Saliceae</taxon>
        <taxon>Salix</taxon>
    </lineage>
</organism>
<protein>
    <recommendedName>
        <fullName evidence="1">tRNA(Ile)-lysidine synthetase</fullName>
        <ecNumber evidence="1">6.3.4.19</ecNumber>
    </recommendedName>
</protein>
<evidence type="ECO:0000256" key="4">
    <source>
        <dbReference type="ARBA" id="ARBA00022741"/>
    </source>
</evidence>
<sequence>MARGLILTTQARATTSSFTTRISLSKPKCKKLLPYRLHLPSRVSSTRFFCCKCSVSQDPIVITEYKQSFSQRMAMAGLKPHHRIAIGVSGGPDSMALCVLTAGWKTDGANAVGKSDDGFINGVLGIIVDHGLREESNEEAQIVSSRVTEMGIRCEIAKCSWLNGRPKQGHLLEEAREMRYEVFQNVCTKHQIEVLLIAHHADDQAELFILRLSRNSGVLGLAGMAFTSQMFSKSTHLYGEGSKNKGILIVRPLLDFSKEVMYKVCQESGQDWVEDPTNQSTVYARNRIRMSLGNLSSYTFQSEVQGVISACRRTRAYVDQICNNLINQAVTIVDHGYAIIDLEILNPSKVTDICLSKFVALILQYVSQRNKPIRGSTSKLLLHYIRTVPCKTSFTAAGCYLCPAPRSRGTKILVCCSVNCPQNSKIELICPRINGEQKQNFPTELEQIIADGKSYSNHFVPDASDVHFLDASESVISEAKTLNIICESTYRDILLLKRDEIKHFKLKAEDKVDYKSKNKVESIGASPSELLQPGKVCYFMNRFWITWKLSNHISVDEGTENGVADLGGKSQERHSCSCGIGHDKGAEVRCMSESDWLYLAKVSKCPSLDNSQQQKVPLSSKMEQISEKRSLHLENLELSAQKALEVLKSIPVAARRSLPVLVNHQGLLLSIPSIGFKHCPCLMVSCEFKPTVPLGGGKAIPVPIGLPSLNLYSSGYDGRRLTRHEMPPKDFRTFWWVIACGYLPPKSFVKLSFALL</sequence>
<dbReference type="EC" id="6.3.4.19" evidence="1"/>
<dbReference type="InterPro" id="IPR012094">
    <property type="entry name" value="tRNA_Ile_lys_synt"/>
</dbReference>
<keyword evidence="5" id="KW-0067">ATP-binding</keyword>
<evidence type="ECO:0000313" key="9">
    <source>
        <dbReference type="Proteomes" id="UP000326939"/>
    </source>
</evidence>
<comment type="caution">
    <text evidence="8">The sequence shown here is derived from an EMBL/GenBank/DDBJ whole genome shotgun (WGS) entry which is preliminary data.</text>
</comment>
<evidence type="ECO:0000256" key="3">
    <source>
        <dbReference type="ARBA" id="ARBA00022694"/>
    </source>
</evidence>
<dbReference type="HAMAP" id="MF_01161">
    <property type="entry name" value="tRNA_Ile_lys_synt"/>
    <property type="match status" value="1"/>
</dbReference>
<keyword evidence="2" id="KW-0436">Ligase</keyword>
<dbReference type="CDD" id="cd01992">
    <property type="entry name" value="TilS_N"/>
    <property type="match status" value="1"/>
</dbReference>
<dbReference type="InterPro" id="IPR012795">
    <property type="entry name" value="tRNA_Ile_lys_synt_N"/>
</dbReference>
<keyword evidence="3" id="KW-0819">tRNA processing</keyword>
<proteinExistence type="inferred from homology"/>
<dbReference type="Pfam" id="PF01171">
    <property type="entry name" value="ATP_bind_3"/>
    <property type="match status" value="1"/>
</dbReference>
<accession>A0A5N5J657</accession>
<evidence type="ECO:0000313" key="8">
    <source>
        <dbReference type="EMBL" id="KAB5514292.1"/>
    </source>
</evidence>
<name>A0A5N5J657_9ROSI</name>
<dbReference type="AlphaFoldDB" id="A0A5N5J657"/>
<evidence type="ECO:0000256" key="2">
    <source>
        <dbReference type="ARBA" id="ARBA00022598"/>
    </source>
</evidence>
<keyword evidence="9" id="KW-1185">Reference proteome</keyword>
<dbReference type="NCBIfam" id="TIGR02432">
    <property type="entry name" value="lysidine_TilS_N"/>
    <property type="match status" value="1"/>
</dbReference>
<keyword evidence="4" id="KW-0547">Nucleotide-binding</keyword>
<evidence type="ECO:0000256" key="1">
    <source>
        <dbReference type="ARBA" id="ARBA00013267"/>
    </source>
</evidence>
<dbReference type="InterPro" id="IPR014729">
    <property type="entry name" value="Rossmann-like_a/b/a_fold"/>
</dbReference>
<evidence type="ECO:0000259" key="7">
    <source>
        <dbReference type="Pfam" id="PF01171"/>
    </source>
</evidence>
<dbReference type="GO" id="GO:0005524">
    <property type="term" value="F:ATP binding"/>
    <property type="evidence" value="ECO:0007669"/>
    <property type="project" value="UniProtKB-KW"/>
</dbReference>
<dbReference type="PANTHER" id="PTHR43033">
    <property type="entry name" value="TRNA(ILE)-LYSIDINE SYNTHASE-RELATED"/>
    <property type="match status" value="1"/>
</dbReference>
<reference evidence="9" key="1">
    <citation type="journal article" date="2019" name="Gigascience">
        <title>De novo genome assembly of the endangered Acer yangbiense, a plant species with extremely small populations endemic to Yunnan Province, China.</title>
        <authorList>
            <person name="Yang J."/>
            <person name="Wariss H.M."/>
            <person name="Tao L."/>
            <person name="Zhang R."/>
            <person name="Yun Q."/>
            <person name="Hollingsworth P."/>
            <person name="Dao Z."/>
            <person name="Luo G."/>
            <person name="Guo H."/>
            <person name="Ma Y."/>
            <person name="Sun W."/>
        </authorList>
    </citation>
    <scope>NUCLEOTIDE SEQUENCE [LARGE SCALE GENOMIC DNA]</scope>
    <source>
        <strain evidence="9">cv. br00</strain>
    </source>
</reference>
<dbReference type="InterPro" id="IPR011063">
    <property type="entry name" value="TilS/TtcA_N"/>
</dbReference>
<evidence type="ECO:0000256" key="5">
    <source>
        <dbReference type="ARBA" id="ARBA00022840"/>
    </source>
</evidence>
<feature type="domain" description="tRNA(Ile)-lysidine/2-thiocytidine synthase N-terminal" evidence="7">
    <location>
        <begin position="84"/>
        <end position="290"/>
    </location>
</feature>
<dbReference type="SUPFAM" id="SSF52402">
    <property type="entry name" value="Adenine nucleotide alpha hydrolases-like"/>
    <property type="match status" value="1"/>
</dbReference>
<dbReference type="Gene3D" id="3.40.50.620">
    <property type="entry name" value="HUPs"/>
    <property type="match status" value="1"/>
</dbReference>
<evidence type="ECO:0000256" key="6">
    <source>
        <dbReference type="ARBA" id="ARBA00048539"/>
    </source>
</evidence>
<dbReference type="Proteomes" id="UP000326939">
    <property type="component" value="Chromosome 18"/>
</dbReference>
<gene>
    <name evidence="8" type="ORF">DKX38_028198</name>
</gene>
<dbReference type="GO" id="GO:0008033">
    <property type="term" value="P:tRNA processing"/>
    <property type="evidence" value="ECO:0007669"/>
    <property type="project" value="UniProtKB-KW"/>
</dbReference>
<dbReference type="GO" id="GO:0032267">
    <property type="term" value="F:tRNA(Ile)-lysidine synthase activity"/>
    <property type="evidence" value="ECO:0007669"/>
    <property type="project" value="UniProtKB-EC"/>
</dbReference>
<dbReference type="PANTHER" id="PTHR43033:SF5">
    <property type="entry name" value="TRNA(ILE)-LYSIDINE SYNTHETASE"/>
    <property type="match status" value="1"/>
</dbReference>
<comment type="catalytic activity">
    <reaction evidence="6">
        <text>cytidine(34) in tRNA(Ile2) + L-lysine + ATP = lysidine(34) in tRNA(Ile2) + AMP + diphosphate + H(+)</text>
        <dbReference type="Rhea" id="RHEA:43744"/>
        <dbReference type="Rhea" id="RHEA-COMP:10625"/>
        <dbReference type="Rhea" id="RHEA-COMP:10670"/>
        <dbReference type="ChEBI" id="CHEBI:15378"/>
        <dbReference type="ChEBI" id="CHEBI:30616"/>
        <dbReference type="ChEBI" id="CHEBI:32551"/>
        <dbReference type="ChEBI" id="CHEBI:33019"/>
        <dbReference type="ChEBI" id="CHEBI:82748"/>
        <dbReference type="ChEBI" id="CHEBI:83665"/>
        <dbReference type="ChEBI" id="CHEBI:456215"/>
        <dbReference type="EC" id="6.3.4.19"/>
    </reaction>
</comment>
<dbReference type="EMBL" id="VDCV01000018">
    <property type="protein sequence ID" value="KAB5514292.1"/>
    <property type="molecule type" value="Genomic_DNA"/>
</dbReference>